<dbReference type="PANTHER" id="PTHR46796">
    <property type="entry name" value="HTH-TYPE TRANSCRIPTIONAL ACTIVATOR RHAS-RELATED"/>
    <property type="match status" value="1"/>
</dbReference>
<dbReference type="EMBL" id="WOAJ01000002">
    <property type="protein sequence ID" value="MUI57176.1"/>
    <property type="molecule type" value="Genomic_DNA"/>
</dbReference>
<dbReference type="PANTHER" id="PTHR46796:SF2">
    <property type="entry name" value="TRANSCRIPTIONAL REGULATORY PROTEIN"/>
    <property type="match status" value="1"/>
</dbReference>
<dbReference type="PROSITE" id="PS01124">
    <property type="entry name" value="HTH_ARAC_FAMILY_2"/>
    <property type="match status" value="1"/>
</dbReference>
<keyword evidence="5" id="KW-0804">Transcription</keyword>
<sequence length="269" mass="29044">MPARDFSLLPACLAGVEAVVADSLQRFPRHSHAQYGIGLVEAGAQKSLSGRGMVEAEAGDLITVNPGEVHDGAPLGGRARRWRMLYLEPELLVAAFAGIDERSASLPEFTLPVLRAPALAAPFRQLFAVLTVPLGEARALAVEESLLGLLAELAIPSHRPLQAPADSRIQLLRQRIDDDPLAPLSLAELADAAGLSRYQVLRAFSRATGLTPYAYLLQRRLERARALLGGSQPLAEIALACGFADQSHLTRLFTRLYGVSPGRYARTRR</sequence>
<dbReference type="InterPro" id="IPR037923">
    <property type="entry name" value="HTH-like"/>
</dbReference>
<dbReference type="Pfam" id="PF12833">
    <property type="entry name" value="HTH_18"/>
    <property type="match status" value="1"/>
</dbReference>
<keyword evidence="4" id="KW-0010">Activator</keyword>
<evidence type="ECO:0000259" key="7">
    <source>
        <dbReference type="PROSITE" id="PS01124"/>
    </source>
</evidence>
<dbReference type="InterPro" id="IPR018062">
    <property type="entry name" value="HTH_AraC-typ_CS"/>
</dbReference>
<evidence type="ECO:0000256" key="4">
    <source>
        <dbReference type="ARBA" id="ARBA00023159"/>
    </source>
</evidence>
<name>A0A6A9JU45_PSEAI</name>
<feature type="domain" description="HTH araC/xylS-type" evidence="7">
    <location>
        <begin position="166"/>
        <end position="267"/>
    </location>
</feature>
<evidence type="ECO:0000256" key="1">
    <source>
        <dbReference type="ARBA" id="ARBA00004496"/>
    </source>
</evidence>
<evidence type="ECO:0000256" key="5">
    <source>
        <dbReference type="ARBA" id="ARBA00023163"/>
    </source>
</evidence>
<keyword evidence="2" id="KW-0805">Transcription regulation</keyword>
<accession>A0A6A9JU45</accession>
<comment type="function">
    <text evidence="6">Regulatory protein of the TOL plasmid xyl operons. XylS activates the xylXYZLTEGFJQKIH operon required for the degradation of toluene, m-xylene and p-xylene.</text>
</comment>
<gene>
    <name evidence="8" type="ORF">GNQ20_05130</name>
</gene>
<dbReference type="SMART" id="SM00342">
    <property type="entry name" value="HTH_ARAC"/>
    <property type="match status" value="1"/>
</dbReference>
<dbReference type="InterPro" id="IPR050204">
    <property type="entry name" value="AraC_XylS_family_regulators"/>
</dbReference>
<comment type="subcellular location">
    <subcellularLocation>
        <location evidence="1">Cytoplasm</location>
    </subcellularLocation>
</comment>
<dbReference type="RefSeq" id="WP_058173396.1">
    <property type="nucleotide sequence ID" value="NZ_BSBA01000052.1"/>
</dbReference>
<dbReference type="SUPFAM" id="SSF51215">
    <property type="entry name" value="Regulatory protein AraC"/>
    <property type="match status" value="1"/>
</dbReference>
<dbReference type="GO" id="GO:0009893">
    <property type="term" value="P:positive regulation of metabolic process"/>
    <property type="evidence" value="ECO:0007669"/>
    <property type="project" value="UniProtKB-ARBA"/>
</dbReference>
<dbReference type="InterPro" id="IPR018060">
    <property type="entry name" value="HTH_AraC"/>
</dbReference>
<proteinExistence type="predicted"/>
<dbReference type="PROSITE" id="PS00041">
    <property type="entry name" value="HTH_ARAC_FAMILY_1"/>
    <property type="match status" value="1"/>
</dbReference>
<comment type="caution">
    <text evidence="8">The sequence shown here is derived from an EMBL/GenBank/DDBJ whole genome shotgun (WGS) entry which is preliminary data.</text>
</comment>
<dbReference type="Gene3D" id="1.10.10.60">
    <property type="entry name" value="Homeodomain-like"/>
    <property type="match status" value="2"/>
</dbReference>
<dbReference type="GO" id="GO:0005737">
    <property type="term" value="C:cytoplasm"/>
    <property type="evidence" value="ECO:0007669"/>
    <property type="project" value="UniProtKB-SubCell"/>
</dbReference>
<dbReference type="InterPro" id="IPR003313">
    <property type="entry name" value="AraC-bd"/>
</dbReference>
<organism evidence="8">
    <name type="scientific">Pseudomonas aeruginosa</name>
    <dbReference type="NCBI Taxonomy" id="287"/>
    <lineage>
        <taxon>Bacteria</taxon>
        <taxon>Pseudomonadati</taxon>
        <taxon>Pseudomonadota</taxon>
        <taxon>Gammaproteobacteria</taxon>
        <taxon>Pseudomonadales</taxon>
        <taxon>Pseudomonadaceae</taxon>
        <taxon>Pseudomonas</taxon>
    </lineage>
</organism>
<dbReference type="SUPFAM" id="SSF46689">
    <property type="entry name" value="Homeodomain-like"/>
    <property type="match status" value="2"/>
</dbReference>
<dbReference type="InterPro" id="IPR009057">
    <property type="entry name" value="Homeodomain-like_sf"/>
</dbReference>
<evidence type="ECO:0000313" key="8">
    <source>
        <dbReference type="EMBL" id="MUI57176.1"/>
    </source>
</evidence>
<keyword evidence="3" id="KW-0238">DNA-binding</keyword>
<dbReference type="GO" id="GO:0003700">
    <property type="term" value="F:DNA-binding transcription factor activity"/>
    <property type="evidence" value="ECO:0007669"/>
    <property type="project" value="InterPro"/>
</dbReference>
<dbReference type="GO" id="GO:0043565">
    <property type="term" value="F:sequence-specific DNA binding"/>
    <property type="evidence" value="ECO:0007669"/>
    <property type="project" value="InterPro"/>
</dbReference>
<evidence type="ECO:0000256" key="2">
    <source>
        <dbReference type="ARBA" id="ARBA00023015"/>
    </source>
</evidence>
<evidence type="ECO:0000256" key="6">
    <source>
        <dbReference type="ARBA" id="ARBA00037345"/>
    </source>
</evidence>
<dbReference type="AlphaFoldDB" id="A0A6A9JU45"/>
<reference evidence="8" key="1">
    <citation type="submission" date="2019-11" db="EMBL/GenBank/DDBJ databases">
        <title>Genomes of ocular Pseudomonas aeruginosa isolates.</title>
        <authorList>
            <person name="Khan M."/>
            <person name="Rice S.A."/>
            <person name="Willcox M.D.P."/>
            <person name="Stapleton F."/>
        </authorList>
    </citation>
    <scope>NUCLEOTIDE SEQUENCE</scope>
    <source>
        <strain evidence="8">PA206</strain>
    </source>
</reference>
<protein>
    <submittedName>
        <fullName evidence="8">Helix-turn-helix domain-containing protein</fullName>
    </submittedName>
</protein>
<evidence type="ECO:0000256" key="3">
    <source>
        <dbReference type="ARBA" id="ARBA00023125"/>
    </source>
</evidence>
<dbReference type="Pfam" id="PF02311">
    <property type="entry name" value="AraC_binding"/>
    <property type="match status" value="1"/>
</dbReference>